<dbReference type="Proteomes" id="UP000184231">
    <property type="component" value="Unassembled WGS sequence"/>
</dbReference>
<gene>
    <name evidence="2" type="ORF">SAMN04487911_11446</name>
</gene>
<keyword evidence="3" id="KW-1185">Reference proteome</keyword>
<dbReference type="AlphaFoldDB" id="A0A1M6HJQ1"/>
<evidence type="ECO:0000313" key="3">
    <source>
        <dbReference type="Proteomes" id="UP000184231"/>
    </source>
</evidence>
<feature type="domain" description="Putative auto-transporter adhesin head GIN" evidence="1">
    <location>
        <begin position="55"/>
        <end position="245"/>
    </location>
</feature>
<protein>
    <submittedName>
        <fullName evidence="2">Putative auto-transporter adhesin, head GIN domain</fullName>
    </submittedName>
</protein>
<sequence>MGNVKKLGRKTIWRGLKPVGGLLLCFLMLNCNSENSIDCFQNTGPIEKEVVSVADFTKITVYENVQLVVKQGDTLKVAVETGKYLRDEVSVTVKDGRLLLRDSNSCNFIRKYGVTRVYVTAPNITEIRSGTGLAVKSDGVLAFPSLKLISESYVEPEAGHTSGEFAMEVDAQEVSIISNGISYYNLKGKTVNFNILFSAGDSRLEAEALLADNITFNHRGSNDIRVSPQLSLKGILRGTGDLVCFTAPPIVEVEQLYKGALIFKP</sequence>
<proteinExistence type="predicted"/>
<organism evidence="2 3">
    <name type="scientific">Arenibacter nanhaiticus</name>
    <dbReference type="NCBI Taxonomy" id="558155"/>
    <lineage>
        <taxon>Bacteria</taxon>
        <taxon>Pseudomonadati</taxon>
        <taxon>Bacteroidota</taxon>
        <taxon>Flavobacteriia</taxon>
        <taxon>Flavobacteriales</taxon>
        <taxon>Flavobacteriaceae</taxon>
        <taxon>Arenibacter</taxon>
    </lineage>
</organism>
<dbReference type="InterPro" id="IPR021255">
    <property type="entry name" value="DUF2807"/>
</dbReference>
<dbReference type="OrthoDB" id="1466971at2"/>
<dbReference type="Pfam" id="PF10988">
    <property type="entry name" value="DUF2807"/>
    <property type="match status" value="1"/>
</dbReference>
<accession>A0A1M6HJQ1</accession>
<evidence type="ECO:0000259" key="1">
    <source>
        <dbReference type="Pfam" id="PF10988"/>
    </source>
</evidence>
<evidence type="ECO:0000313" key="2">
    <source>
        <dbReference type="EMBL" id="SHJ22405.1"/>
    </source>
</evidence>
<reference evidence="2 3" key="1">
    <citation type="submission" date="2016-11" db="EMBL/GenBank/DDBJ databases">
        <authorList>
            <person name="Jaros S."/>
            <person name="Januszkiewicz K."/>
            <person name="Wedrychowicz H."/>
        </authorList>
    </citation>
    <scope>NUCLEOTIDE SEQUENCE [LARGE SCALE GENOMIC DNA]</scope>
    <source>
        <strain evidence="2 3">CGMCC 1.8863</strain>
    </source>
</reference>
<dbReference type="EMBL" id="FQYX01000014">
    <property type="protein sequence ID" value="SHJ22405.1"/>
    <property type="molecule type" value="Genomic_DNA"/>
</dbReference>
<dbReference type="Gene3D" id="2.160.20.120">
    <property type="match status" value="1"/>
</dbReference>
<dbReference type="STRING" id="558155.SAMN04487911_11446"/>
<name>A0A1M6HJQ1_9FLAO</name>